<feature type="region of interest" description="Disordered" evidence="1">
    <location>
        <begin position="1112"/>
        <end position="1131"/>
    </location>
</feature>
<reference evidence="3" key="2">
    <citation type="submission" date="2020-05" db="UniProtKB">
        <authorList>
            <consortium name="EnsemblMetazoa"/>
        </authorList>
    </citation>
    <scope>IDENTIFICATION</scope>
</reference>
<dbReference type="EMBL" id="KE524778">
    <property type="protein sequence ID" value="KFB36346.1"/>
    <property type="molecule type" value="Genomic_DNA"/>
</dbReference>
<feature type="compositionally biased region" description="Low complexity" evidence="1">
    <location>
        <begin position="207"/>
        <end position="230"/>
    </location>
</feature>
<feature type="region of interest" description="Disordered" evidence="1">
    <location>
        <begin position="894"/>
        <end position="929"/>
    </location>
</feature>
<dbReference type="OMA" id="HYISSYN"/>
<feature type="region of interest" description="Disordered" evidence="1">
    <location>
        <begin position="278"/>
        <end position="490"/>
    </location>
</feature>
<feature type="region of interest" description="Disordered" evidence="1">
    <location>
        <begin position="1201"/>
        <end position="1246"/>
    </location>
</feature>
<sequence length="1434" mass="154306">MDHPFPSRKSLPEKADLKSRSDSTSVPPLDSIYTTPTGFHSQHHHHHHPHHGAHHPHQNGTPGSPEAMKQTPNSETDCTVKESLTDGGSTAGSTGSPAPGEGRPAAADTVEGIEGAPSQSQGSRQGEAASASGAGGAGMEENPGLRLPTKVSDYGLERFNRLLDRLDRGNFLIKTSFKKSYSLILMSRSSAPAGDIPGAEGGEPTKGNNSSSSASSSSNSSTAYTGTSSGTSGGWRRPRRPGKDLGSTVGGSLRGWYPKARGALIKANSSSGLYQLTLGSERSRDGETVGATTEKVTSAGGKSGTIPTGSDTPASTNDSSSATAERLSPARDSHPAPHQEVAPEAPTSIERNYNGVGLTQSGTPAGERDCQSHSTNESEEFCRSEVYDNDSGSGGRTEPGNRPSDGSRRQRSPRKAIDHKPTPTPHGNYENIRPSAEEAGQRGPSHWCDSRTLGHSYRKSGGRRKSNTPALTWGAFQDDDNDDPDDGWSQCEESERLSMSLPHATAEFQWQSSSGAVPIQFFQRQDYIQPTANDGSDFPADHLGSEETGGKRQGKKRWLGGNKKSQFTSNAIGRGEFTGQEMGNKIPHDRSFQLPALFGPASGGKGRPRPEKVPQLKNINLHFPNKTSLQQLHQKQQQQDFDGFHPQHELTTSGGVPAGAVLVPPPAGSASHRTPHGVGKSERKYFNKAKSHFLKLGQKCRLVLAAGGGAGTGSGRARSGSRGYHQQHHHHQHISSYNLDDLIKATHKYEENESANLSQKIVYKSYKSELDLTKNLAYLDSFLNEHFDQEQVVSERRQLGGRNQRHKRAKSCTKSLHESSAKVSAMSESTVETATSNLIQLEDVWSGGTRGQWAANNTSSSSSEYLRNNLSTARALAKPEVRVKSKLKDFLALTDGTPLEGQLQDDDEDEEDDDDEDDEEEEEQDDDRMLLYDATGFTNALGNTASHGPSSARTHGGVLVEQYGKNNATSSSLSSSDYASVYSATSSGNGASKSGPMKLLATPEEAMSGEHLPTGGRLQQSARIKQQLLHTNNATNPFVAPTGGENLAGKSIETPTTGYAQHHRIYNNFLEPMADGTGAFAVPVSPKASGASRRMEKNHRLRSNTHSIAYASEGGRHLLPAATSPRGTRAIDRYDYRVQSQTQHPTNTGSRPMAAVSMETDLTYQEDYLEHYQHAAARALRSSSSSVGGDRALQYLHRARHRTAQPMSPTLRHSNPTADPRNNGPANENSTVDSDDPDHEPGFVECAVDDGEEGSCIRMDDTPFDADVSDEMLLLVSAPIDIRRNNAPGADHPFLGSVREKSLHNAFAELQQDIPAVTGRKKTNEPLTGSDSGIENDGKHLLSYQPQGYDLSSNQLFNDEYRPLGTVGDPVAASRHRSTTLSAAGLGAHRSRKTSPGGKGPSAMGNSFLNYGPHRVIVSQSHKERGEVVLEYEC</sequence>
<dbReference type="EMBL" id="ATLV01012275">
    <property type="status" value="NOT_ANNOTATED_CDS"/>
    <property type="molecule type" value="Genomic_DNA"/>
</dbReference>
<name>A0A084VEF2_ANOSI</name>
<feature type="compositionally biased region" description="Acidic residues" evidence="1">
    <location>
        <begin position="903"/>
        <end position="926"/>
    </location>
</feature>
<feature type="compositionally biased region" description="Polar residues" evidence="1">
    <location>
        <begin position="1205"/>
        <end position="1217"/>
    </location>
</feature>
<feature type="compositionally biased region" description="Polar residues" evidence="1">
    <location>
        <begin position="22"/>
        <end position="39"/>
    </location>
</feature>
<feature type="region of interest" description="Disordered" evidence="1">
    <location>
        <begin position="1320"/>
        <end position="1340"/>
    </location>
</feature>
<feature type="compositionally biased region" description="Basic residues" evidence="1">
    <location>
        <begin position="41"/>
        <end position="57"/>
    </location>
</feature>
<accession>A0A084VEF2</accession>
<feature type="compositionally biased region" description="Basic and acidic residues" evidence="1">
    <location>
        <begin position="539"/>
        <end position="550"/>
    </location>
</feature>
<dbReference type="OrthoDB" id="8054656at2759"/>
<protein>
    <submittedName>
        <fullName evidence="2">AGAP003849-PB-like protein</fullName>
    </submittedName>
</protein>
<proteinExistence type="predicted"/>
<feature type="compositionally biased region" description="Acidic residues" evidence="1">
    <location>
        <begin position="477"/>
        <end position="486"/>
    </location>
</feature>
<feature type="region of interest" description="Disordered" evidence="1">
    <location>
        <begin position="1368"/>
        <end position="1404"/>
    </location>
</feature>
<keyword evidence="4" id="KW-1185">Reference proteome</keyword>
<evidence type="ECO:0000256" key="1">
    <source>
        <dbReference type="SAM" id="MobiDB-lite"/>
    </source>
</evidence>
<feature type="compositionally biased region" description="Polar residues" evidence="1">
    <location>
        <begin position="305"/>
        <end position="323"/>
    </location>
</feature>
<dbReference type="EnsemblMetazoa" id="ASIC003554-RA">
    <property type="protein sequence ID" value="ASIC003554-PA"/>
    <property type="gene ID" value="ASIC003554"/>
</dbReference>
<feature type="compositionally biased region" description="Basic and acidic residues" evidence="1">
    <location>
        <begin position="328"/>
        <end position="337"/>
    </location>
</feature>
<dbReference type="VEuPathDB" id="VectorBase:ASIC003554"/>
<feature type="region of interest" description="Disordered" evidence="1">
    <location>
        <begin position="533"/>
        <end position="569"/>
    </location>
</feature>
<feature type="compositionally biased region" description="Basic residues" evidence="1">
    <location>
        <begin position="456"/>
        <end position="466"/>
    </location>
</feature>
<feature type="compositionally biased region" description="Low complexity" evidence="1">
    <location>
        <begin position="87"/>
        <end position="100"/>
    </location>
</feature>
<feature type="region of interest" description="Disordered" evidence="1">
    <location>
        <begin position="652"/>
        <end position="680"/>
    </location>
</feature>
<evidence type="ECO:0000313" key="2">
    <source>
        <dbReference type="EMBL" id="KFB36346.1"/>
    </source>
</evidence>
<organism evidence="2">
    <name type="scientific">Anopheles sinensis</name>
    <name type="common">Mosquito</name>
    <dbReference type="NCBI Taxonomy" id="74873"/>
    <lineage>
        <taxon>Eukaryota</taxon>
        <taxon>Metazoa</taxon>
        <taxon>Ecdysozoa</taxon>
        <taxon>Arthropoda</taxon>
        <taxon>Hexapoda</taxon>
        <taxon>Insecta</taxon>
        <taxon>Pterygota</taxon>
        <taxon>Neoptera</taxon>
        <taxon>Endopterygota</taxon>
        <taxon>Diptera</taxon>
        <taxon>Nematocera</taxon>
        <taxon>Culicoidea</taxon>
        <taxon>Culicidae</taxon>
        <taxon>Anophelinae</taxon>
        <taxon>Anopheles</taxon>
    </lineage>
</organism>
<feature type="region of interest" description="Disordered" evidence="1">
    <location>
        <begin position="1"/>
        <end position="149"/>
    </location>
</feature>
<evidence type="ECO:0000313" key="4">
    <source>
        <dbReference type="Proteomes" id="UP000030765"/>
    </source>
</evidence>
<feature type="region of interest" description="Disordered" evidence="1">
    <location>
        <begin position="191"/>
        <end position="253"/>
    </location>
</feature>
<evidence type="ECO:0000313" key="3">
    <source>
        <dbReference type="EnsemblMetazoa" id="ASIC003554-PA"/>
    </source>
</evidence>
<feature type="compositionally biased region" description="Low complexity" evidence="1">
    <location>
        <begin position="118"/>
        <end position="132"/>
    </location>
</feature>
<dbReference type="Proteomes" id="UP000030765">
    <property type="component" value="Unassembled WGS sequence"/>
</dbReference>
<reference evidence="2 4" key="1">
    <citation type="journal article" date="2014" name="BMC Genomics">
        <title>Genome sequence of Anopheles sinensis provides insight into genetics basis of mosquito competence for malaria parasites.</title>
        <authorList>
            <person name="Zhou D."/>
            <person name="Zhang D."/>
            <person name="Ding G."/>
            <person name="Shi L."/>
            <person name="Hou Q."/>
            <person name="Ye Y."/>
            <person name="Xu Y."/>
            <person name="Zhou H."/>
            <person name="Xiong C."/>
            <person name="Li S."/>
            <person name="Yu J."/>
            <person name="Hong S."/>
            <person name="Yu X."/>
            <person name="Zou P."/>
            <person name="Chen C."/>
            <person name="Chang X."/>
            <person name="Wang W."/>
            <person name="Lv Y."/>
            <person name="Sun Y."/>
            <person name="Ma L."/>
            <person name="Shen B."/>
            <person name="Zhu C."/>
        </authorList>
    </citation>
    <scope>NUCLEOTIDE SEQUENCE [LARGE SCALE GENOMIC DNA]</scope>
</reference>
<feature type="region of interest" description="Disordered" evidence="1">
    <location>
        <begin position="795"/>
        <end position="828"/>
    </location>
</feature>
<feature type="compositionally biased region" description="Basic and acidic residues" evidence="1">
    <location>
        <begin position="1"/>
        <end position="21"/>
    </location>
</feature>
<gene>
    <name evidence="2" type="ORF">ZHAS_00003554</name>
</gene>
<feature type="compositionally biased region" description="Low complexity" evidence="1">
    <location>
        <begin position="653"/>
        <end position="662"/>
    </location>
</feature>